<accession>A0ACB7IMA1</accession>
<comment type="caution">
    <text evidence="1">The sequence shown here is derived from an EMBL/GenBank/DDBJ whole genome shotgun (WGS) entry which is preliminary data.</text>
</comment>
<organism evidence="1 2">
    <name type="scientific">Pleurotus cornucopiae</name>
    <name type="common">Cornucopia mushroom</name>
    <dbReference type="NCBI Taxonomy" id="5321"/>
    <lineage>
        <taxon>Eukaryota</taxon>
        <taxon>Fungi</taxon>
        <taxon>Dikarya</taxon>
        <taxon>Basidiomycota</taxon>
        <taxon>Agaricomycotina</taxon>
        <taxon>Agaricomycetes</taxon>
        <taxon>Agaricomycetidae</taxon>
        <taxon>Agaricales</taxon>
        <taxon>Pleurotineae</taxon>
        <taxon>Pleurotaceae</taxon>
        <taxon>Pleurotus</taxon>
    </lineage>
</organism>
<protein>
    <submittedName>
        <fullName evidence="1">Uncharacterized protein</fullName>
    </submittedName>
</protein>
<dbReference type="EMBL" id="WQMT02000009">
    <property type="protein sequence ID" value="KAG9219337.1"/>
    <property type="molecule type" value="Genomic_DNA"/>
</dbReference>
<name>A0ACB7IMA1_PLECO</name>
<evidence type="ECO:0000313" key="1">
    <source>
        <dbReference type="EMBL" id="KAG9219337.1"/>
    </source>
</evidence>
<dbReference type="Proteomes" id="UP000824881">
    <property type="component" value="Unassembled WGS sequence"/>
</dbReference>
<proteinExistence type="predicted"/>
<evidence type="ECO:0000313" key="2">
    <source>
        <dbReference type="Proteomes" id="UP000824881"/>
    </source>
</evidence>
<reference evidence="1 2" key="1">
    <citation type="journal article" date="2021" name="Appl. Environ. Microbiol.">
        <title>Genetic linkage and physical mapping for an oyster mushroom Pleurotus cornucopiae and QTL analysis for the trait cap color.</title>
        <authorList>
            <person name="Zhang Y."/>
            <person name="Gao W."/>
            <person name="Sonnenberg A."/>
            <person name="Chen Q."/>
            <person name="Zhang J."/>
            <person name="Huang C."/>
        </authorList>
    </citation>
    <scope>NUCLEOTIDE SEQUENCE [LARGE SCALE GENOMIC DNA]</scope>
    <source>
        <strain evidence="1">CCMSSC00406</strain>
    </source>
</reference>
<keyword evidence="2" id="KW-1185">Reference proteome</keyword>
<gene>
    <name evidence="1" type="ORF">CCMSSC00406_0001747</name>
</gene>
<sequence>MEATEAVSVTNLTYSYHPGSPPSLLDINLNLPRGSRTLIVGANGAGKSTLLQILAGKRLVSIDGADIRIKGRDVFRDSPPGVTYLGTEWAMNPVVRGDIVVSHFLDSVGGYRHKERRDRLLDILDIDLDWHMHAISDGERRRVQLCFGLMIDWDVLLLDEVTVDLDVLVRDELLQFLKSDSEERGATILYATHIFDGLGGFPTHIAHMRFGSFVTPPTPWPIADTPTRPGTSSALYNVALEWIREDREHRRRLEKEGMKKRGARREQAVPSNSEIFYRNKSHTSLLFTTLRGWNQAPEKELRRRAALSFRVAVTVTSISLQRVKMVAEIIDLTYSSSPSSDPAILVADTTSADAKRPAPKTPKRSAKQQNGEARTHSTPKGPKALRRDTENLQKTESKTESDSLFFIDVIPIVLQPALKPTESSQSTSAKNSGEGSQSQLLLPSHVGLDGSQFDPPNAEGEDAEETFIEYLDYDDNRKVGLVRYFEEPEEEDAQPVKPVKRVCRNCGGNHNASGCKVIICLMCGARDEHTTRRCPISKRCFRCGRKGHVISDCPNRGDYQNYCNRCGRSSHKSNDCPTLWRMYDYVSEETRQQIMQFRESCRDLNIGEGGEGYIVNDLWCYNCGETGHWGDDCELRGPEQNEEPSAFSEYNTSSGPFFDANAEPTSGPSRSRPLRDWERPDFVDPKLPGNVGKEGRKKDRAKLEKRAREIDEEDEEDDWFNKGARKRSGGSRSKPKSADGEKRGANGNGNGNARPKGKMPQISFKNGARDLDSRATTTSLSLLDRIQMDDEGIGIEIGTETTGRGTTEATVIVEKATRTEEVARVEDHEVGISRGTTANLPQDPGTKVAIVDDVDVLFIWHPAISLDLFRKAGMET</sequence>